<feature type="transmembrane region" description="Helical" evidence="7">
    <location>
        <begin position="213"/>
        <end position="230"/>
    </location>
</feature>
<protein>
    <recommendedName>
        <fullName evidence="8">Rhodopsin domain-containing protein</fullName>
    </recommendedName>
</protein>
<reference evidence="9" key="1">
    <citation type="submission" date="2021-07" db="EMBL/GenBank/DDBJ databases">
        <title>Elsinoe batatas strain:CRI-CJ2 Genome sequencing and assembly.</title>
        <authorList>
            <person name="Huang L."/>
        </authorList>
    </citation>
    <scope>NUCLEOTIDE SEQUENCE</scope>
    <source>
        <strain evidence="9">CRI-CJ2</strain>
    </source>
</reference>
<dbReference type="InterPro" id="IPR049326">
    <property type="entry name" value="Rhodopsin_dom_fungi"/>
</dbReference>
<evidence type="ECO:0000256" key="4">
    <source>
        <dbReference type="ARBA" id="ARBA00023136"/>
    </source>
</evidence>
<feature type="compositionally biased region" description="Basic and acidic residues" evidence="6">
    <location>
        <begin position="295"/>
        <end position="307"/>
    </location>
</feature>
<evidence type="ECO:0000259" key="8">
    <source>
        <dbReference type="Pfam" id="PF20684"/>
    </source>
</evidence>
<evidence type="ECO:0000313" key="10">
    <source>
        <dbReference type="Proteomes" id="UP000809789"/>
    </source>
</evidence>
<feature type="region of interest" description="Disordered" evidence="6">
    <location>
        <begin position="285"/>
        <end position="308"/>
    </location>
</feature>
<comment type="similarity">
    <text evidence="5">Belongs to the SAT4 family.</text>
</comment>
<evidence type="ECO:0000256" key="6">
    <source>
        <dbReference type="SAM" id="MobiDB-lite"/>
    </source>
</evidence>
<dbReference type="GO" id="GO:0016020">
    <property type="term" value="C:membrane"/>
    <property type="evidence" value="ECO:0007669"/>
    <property type="project" value="UniProtKB-SubCell"/>
</dbReference>
<dbReference type="OrthoDB" id="3903189at2759"/>
<accession>A0A8K0L995</accession>
<name>A0A8K0L995_9PEZI</name>
<feature type="compositionally biased region" description="Polar residues" evidence="6">
    <location>
        <begin position="285"/>
        <end position="294"/>
    </location>
</feature>
<dbReference type="PANTHER" id="PTHR33048:SF149">
    <property type="entry name" value="UBID FAMILY DECARBOXYLASE"/>
    <property type="match status" value="1"/>
</dbReference>
<evidence type="ECO:0000256" key="1">
    <source>
        <dbReference type="ARBA" id="ARBA00004141"/>
    </source>
</evidence>
<dbReference type="PANTHER" id="PTHR33048">
    <property type="entry name" value="PTH11-LIKE INTEGRAL MEMBRANE PROTEIN (AFU_ORTHOLOGUE AFUA_5G11245)"/>
    <property type="match status" value="1"/>
</dbReference>
<sequence>MSLPDGFAHSFTIETYALYGVGIAIIVIRLIERTRRAKGIRNLQIEDWIAFQLIGWFTLLTVAINKVIKGGGSNFMTPEEQAALAPETTRERVIGSKYVLVSEFGMLFTIWSCKLIILLVYRRLTLGLKQERYILAVSIWVGIGFTATLLALFLSCRPFSAYWSVPASNRDSMLVLLPFRLRRSRLQHFRRPCSTSRRATYLNQCQRPWQQKVPLVIVFGMGLFVIAAAITNKMYAYLPWLLSYDYAFWYMREAAVSVYVTNLPALWSILREIFPSLQTWGYTGTANSKGQSNASERKDWQNERHGSDCPAFLAQGAISAQPGSLT</sequence>
<feature type="domain" description="Rhodopsin" evidence="8">
    <location>
        <begin position="29"/>
        <end position="271"/>
    </location>
</feature>
<evidence type="ECO:0000256" key="3">
    <source>
        <dbReference type="ARBA" id="ARBA00022989"/>
    </source>
</evidence>
<proteinExistence type="inferred from homology"/>
<comment type="caution">
    <text evidence="9">The sequence shown here is derived from an EMBL/GenBank/DDBJ whole genome shotgun (WGS) entry which is preliminary data.</text>
</comment>
<evidence type="ECO:0000256" key="5">
    <source>
        <dbReference type="ARBA" id="ARBA00038359"/>
    </source>
</evidence>
<gene>
    <name evidence="9" type="ORF">KVT40_001464</name>
</gene>
<feature type="transmembrane region" description="Helical" evidence="7">
    <location>
        <begin position="250"/>
        <end position="270"/>
    </location>
</feature>
<dbReference type="InterPro" id="IPR052337">
    <property type="entry name" value="SAT4-like"/>
</dbReference>
<dbReference type="Proteomes" id="UP000809789">
    <property type="component" value="Unassembled WGS sequence"/>
</dbReference>
<dbReference type="AlphaFoldDB" id="A0A8K0L995"/>
<organism evidence="9 10">
    <name type="scientific">Elsinoe batatas</name>
    <dbReference type="NCBI Taxonomy" id="2601811"/>
    <lineage>
        <taxon>Eukaryota</taxon>
        <taxon>Fungi</taxon>
        <taxon>Dikarya</taxon>
        <taxon>Ascomycota</taxon>
        <taxon>Pezizomycotina</taxon>
        <taxon>Dothideomycetes</taxon>
        <taxon>Dothideomycetidae</taxon>
        <taxon>Myriangiales</taxon>
        <taxon>Elsinoaceae</taxon>
        <taxon>Elsinoe</taxon>
    </lineage>
</organism>
<feature type="transmembrane region" description="Helical" evidence="7">
    <location>
        <begin position="133"/>
        <end position="155"/>
    </location>
</feature>
<comment type="subcellular location">
    <subcellularLocation>
        <location evidence="1">Membrane</location>
        <topology evidence="1">Multi-pass membrane protein</topology>
    </subcellularLocation>
</comment>
<keyword evidence="10" id="KW-1185">Reference proteome</keyword>
<feature type="transmembrane region" description="Helical" evidence="7">
    <location>
        <begin position="6"/>
        <end position="28"/>
    </location>
</feature>
<dbReference type="Pfam" id="PF20684">
    <property type="entry name" value="Fung_rhodopsin"/>
    <property type="match status" value="1"/>
</dbReference>
<dbReference type="EMBL" id="JAESVG020000002">
    <property type="protein sequence ID" value="KAG8629845.1"/>
    <property type="molecule type" value="Genomic_DNA"/>
</dbReference>
<keyword evidence="3 7" id="KW-1133">Transmembrane helix</keyword>
<feature type="transmembrane region" description="Helical" evidence="7">
    <location>
        <begin position="98"/>
        <end position="121"/>
    </location>
</feature>
<evidence type="ECO:0000256" key="7">
    <source>
        <dbReference type="SAM" id="Phobius"/>
    </source>
</evidence>
<evidence type="ECO:0000313" key="9">
    <source>
        <dbReference type="EMBL" id="KAG8629845.1"/>
    </source>
</evidence>
<keyword evidence="2 7" id="KW-0812">Transmembrane</keyword>
<evidence type="ECO:0000256" key="2">
    <source>
        <dbReference type="ARBA" id="ARBA00022692"/>
    </source>
</evidence>
<keyword evidence="4 7" id="KW-0472">Membrane</keyword>